<reference evidence="5" key="1">
    <citation type="journal article" date="2021" name="PeerJ">
        <title>Extensive microbial diversity within the chicken gut microbiome revealed by metagenomics and culture.</title>
        <authorList>
            <person name="Gilroy R."/>
            <person name="Ravi A."/>
            <person name="Getino M."/>
            <person name="Pursley I."/>
            <person name="Horton D.L."/>
            <person name="Alikhan N.F."/>
            <person name="Baker D."/>
            <person name="Gharbi K."/>
            <person name="Hall N."/>
            <person name="Watson M."/>
            <person name="Adriaenssens E.M."/>
            <person name="Foster-Nyarko E."/>
            <person name="Jarju S."/>
            <person name="Secka A."/>
            <person name="Antonio M."/>
            <person name="Oren A."/>
            <person name="Chaudhuri R.R."/>
            <person name="La Ragione R."/>
            <person name="Hildebrand F."/>
            <person name="Pallen M.J."/>
        </authorList>
    </citation>
    <scope>NUCLEOTIDE SEQUENCE</scope>
    <source>
        <strain evidence="5">ChiGjej2B2-19336</strain>
    </source>
</reference>
<dbReference type="EMBL" id="DYZA01000110">
    <property type="protein sequence ID" value="HJD97131.1"/>
    <property type="molecule type" value="Genomic_DNA"/>
</dbReference>
<evidence type="ECO:0000256" key="3">
    <source>
        <dbReference type="ARBA" id="ARBA00022750"/>
    </source>
</evidence>
<evidence type="ECO:0000256" key="4">
    <source>
        <dbReference type="ARBA" id="ARBA00022801"/>
    </source>
</evidence>
<dbReference type="AlphaFoldDB" id="A0A921DRK3"/>
<dbReference type="Pfam" id="PF01750">
    <property type="entry name" value="HycI"/>
    <property type="match status" value="1"/>
</dbReference>
<proteinExistence type="inferred from homology"/>
<dbReference type="GO" id="GO:0008047">
    <property type="term" value="F:enzyme activator activity"/>
    <property type="evidence" value="ECO:0007669"/>
    <property type="project" value="InterPro"/>
</dbReference>
<keyword evidence="4" id="KW-0378">Hydrolase</keyword>
<accession>A0A921DRK3</accession>
<dbReference type="NCBIfam" id="TIGR00072">
    <property type="entry name" value="hydrog_prot"/>
    <property type="match status" value="1"/>
</dbReference>
<comment type="caution">
    <text evidence="5">The sequence shown here is derived from an EMBL/GenBank/DDBJ whole genome shotgun (WGS) entry which is preliminary data.</text>
</comment>
<dbReference type="Gene3D" id="3.40.50.1450">
    <property type="entry name" value="HybD-like"/>
    <property type="match status" value="1"/>
</dbReference>
<organism evidence="5 6">
    <name type="scientific">Mailhella massiliensis</name>
    <dbReference type="NCBI Taxonomy" id="1903261"/>
    <lineage>
        <taxon>Bacteria</taxon>
        <taxon>Pseudomonadati</taxon>
        <taxon>Thermodesulfobacteriota</taxon>
        <taxon>Desulfovibrionia</taxon>
        <taxon>Desulfovibrionales</taxon>
        <taxon>Desulfovibrionaceae</taxon>
        <taxon>Mailhella</taxon>
    </lineage>
</organism>
<evidence type="ECO:0000256" key="1">
    <source>
        <dbReference type="ARBA" id="ARBA00006814"/>
    </source>
</evidence>
<gene>
    <name evidence="5" type="ORF">K8W16_05760</name>
</gene>
<dbReference type="CDD" id="cd00518">
    <property type="entry name" value="H2MP"/>
    <property type="match status" value="1"/>
</dbReference>
<reference evidence="5" key="2">
    <citation type="submission" date="2021-09" db="EMBL/GenBank/DDBJ databases">
        <authorList>
            <person name="Gilroy R."/>
        </authorList>
    </citation>
    <scope>NUCLEOTIDE SEQUENCE</scope>
    <source>
        <strain evidence="5">ChiGjej2B2-19336</strain>
    </source>
</reference>
<dbReference type="InterPro" id="IPR000671">
    <property type="entry name" value="Peptidase_A31"/>
</dbReference>
<dbReference type="GO" id="GO:0004190">
    <property type="term" value="F:aspartic-type endopeptidase activity"/>
    <property type="evidence" value="ECO:0007669"/>
    <property type="project" value="UniProtKB-KW"/>
</dbReference>
<sequence length="178" mass="18888">MDILLLGMGNILKTDDGLGVHAVRRLAEEGLEGADLLELGASLVDSFFLLEAYDCIVALDAVHFGGKPGALCWLGREELARVGRAELSLHEGDLLDALDLAALRGKRPALYVAGMEPYDITSWGMELSSPVRAALSAYLAMVREKVHLLALSGKHGEGDGGGGEAEALRVCGEGRRFS</sequence>
<name>A0A921DRK3_9BACT</name>
<dbReference type="InterPro" id="IPR023430">
    <property type="entry name" value="Pept_HybD-like_dom_sf"/>
</dbReference>
<evidence type="ECO:0000313" key="6">
    <source>
        <dbReference type="Proteomes" id="UP000698963"/>
    </source>
</evidence>
<dbReference type="RefSeq" id="WP_304122007.1">
    <property type="nucleotide sequence ID" value="NZ_DYZA01000110.1"/>
</dbReference>
<dbReference type="PANTHER" id="PTHR30302">
    <property type="entry name" value="HYDROGENASE 1 MATURATION PROTEASE"/>
    <property type="match status" value="1"/>
</dbReference>
<protein>
    <submittedName>
        <fullName evidence="5">Hydrogenase maturation protease</fullName>
    </submittedName>
</protein>
<dbReference type="PANTHER" id="PTHR30302:SF1">
    <property type="entry name" value="HYDROGENASE 2 MATURATION PROTEASE"/>
    <property type="match status" value="1"/>
</dbReference>
<keyword evidence="2 5" id="KW-0645">Protease</keyword>
<dbReference type="Proteomes" id="UP000698963">
    <property type="component" value="Unassembled WGS sequence"/>
</dbReference>
<dbReference type="PRINTS" id="PR00446">
    <property type="entry name" value="HYDRGNUPTAKE"/>
</dbReference>
<dbReference type="GO" id="GO:0016485">
    <property type="term" value="P:protein processing"/>
    <property type="evidence" value="ECO:0007669"/>
    <property type="project" value="TreeGrafter"/>
</dbReference>
<dbReference type="SUPFAM" id="SSF53163">
    <property type="entry name" value="HybD-like"/>
    <property type="match status" value="1"/>
</dbReference>
<keyword evidence="3" id="KW-0064">Aspartyl protease</keyword>
<evidence type="ECO:0000256" key="2">
    <source>
        <dbReference type="ARBA" id="ARBA00022670"/>
    </source>
</evidence>
<comment type="similarity">
    <text evidence="1">Belongs to the peptidase A31 family.</text>
</comment>
<evidence type="ECO:0000313" key="5">
    <source>
        <dbReference type="EMBL" id="HJD97131.1"/>
    </source>
</evidence>